<dbReference type="Pfam" id="PF13180">
    <property type="entry name" value="PDZ_2"/>
    <property type="match status" value="1"/>
</dbReference>
<dbReference type="PROSITE" id="PS50106">
    <property type="entry name" value="PDZ"/>
    <property type="match status" value="1"/>
</dbReference>
<evidence type="ECO:0000259" key="2">
    <source>
        <dbReference type="PROSITE" id="PS50106"/>
    </source>
</evidence>
<keyword evidence="4" id="KW-1185">Reference proteome</keyword>
<name>A0A5S5BZI6_9BACL</name>
<keyword evidence="1" id="KW-1133">Transmembrane helix</keyword>
<proteinExistence type="predicted"/>
<dbReference type="InterPro" id="IPR014721">
    <property type="entry name" value="Ribsml_uS5_D2-typ_fold_subgr"/>
</dbReference>
<accession>A0A5S5BZI6</accession>
<sequence>MKTGKRLTIAGYIVAGILAAAGELVWLGDPIRIGAYYWIDAIELLYGLLAVVPLLWLTGAILNWKREKSPGAISRATKLIIIIVSGVTIVAIFWPARNLTATGSLLASGWLLTMIDLTWAEYRSGLRWLRPCLIRVAVMSAAAWLLFWPTAYEVTVPGFTLDMNRYAQVEGGAAKGSITGVLVIGRPAFPIDWLYDRLLPHIDRNKRDVSQSIGEQLSAAHSQRASANEIAAAVALHKLGLGRGVTSDGVRILLVSSESPAEGSLQAGDLLTKLNGKTVTSVAELAEAMKNVVPARNVTVTLIRDGGVMSLAVPTQASEEEPERAVFGIQVEDHAQADVTRTIDFRSYLVYQGGPSHGAVLALTLMDQLSEGGVTYGNRVAATGTIDGDGAVGLIGGIEQKAYVVERAGADVFFVPWEQADEARAGSSTLNIVPVRTLDDMLMWLREHPKR</sequence>
<dbReference type="GO" id="GO:0004176">
    <property type="term" value="F:ATP-dependent peptidase activity"/>
    <property type="evidence" value="ECO:0007669"/>
    <property type="project" value="InterPro"/>
</dbReference>
<dbReference type="SUPFAM" id="SSF54211">
    <property type="entry name" value="Ribosomal protein S5 domain 2-like"/>
    <property type="match status" value="1"/>
</dbReference>
<protein>
    <submittedName>
        <fullName evidence="3">PDZ domain-containing protein</fullName>
    </submittedName>
</protein>
<dbReference type="AlphaFoldDB" id="A0A5S5BZI6"/>
<reference evidence="3 4" key="1">
    <citation type="submission" date="2019-07" db="EMBL/GenBank/DDBJ databases">
        <title>Genomic Encyclopedia of Type Strains, Phase III (KMG-III): the genomes of soil and plant-associated and newly described type strains.</title>
        <authorList>
            <person name="Whitman W."/>
        </authorList>
    </citation>
    <scope>NUCLEOTIDE SEQUENCE [LARGE SCALE GENOMIC DNA]</scope>
    <source>
        <strain evidence="3 4">BL24</strain>
    </source>
</reference>
<keyword evidence="1" id="KW-0472">Membrane</keyword>
<feature type="transmembrane region" description="Helical" evidence="1">
    <location>
        <begin position="45"/>
        <end position="64"/>
    </location>
</feature>
<dbReference type="SUPFAM" id="SSF50156">
    <property type="entry name" value="PDZ domain-like"/>
    <property type="match status" value="1"/>
</dbReference>
<dbReference type="RefSeq" id="WP_148931086.1">
    <property type="nucleotide sequence ID" value="NZ_VNHS01000008.1"/>
</dbReference>
<comment type="caution">
    <text evidence="3">The sequence shown here is derived from an EMBL/GenBank/DDBJ whole genome shotgun (WGS) entry which is preliminary data.</text>
</comment>
<dbReference type="OrthoDB" id="2195098at2"/>
<feature type="transmembrane region" description="Helical" evidence="1">
    <location>
        <begin position="76"/>
        <end position="94"/>
    </location>
</feature>
<dbReference type="InterPro" id="IPR020568">
    <property type="entry name" value="Ribosomal_Su5_D2-typ_SF"/>
</dbReference>
<dbReference type="EMBL" id="VNHS01000008">
    <property type="protein sequence ID" value="TYP72457.1"/>
    <property type="molecule type" value="Genomic_DNA"/>
</dbReference>
<organism evidence="3 4">
    <name type="scientific">Paenibacillus methanolicus</name>
    <dbReference type="NCBI Taxonomy" id="582686"/>
    <lineage>
        <taxon>Bacteria</taxon>
        <taxon>Bacillati</taxon>
        <taxon>Bacillota</taxon>
        <taxon>Bacilli</taxon>
        <taxon>Bacillales</taxon>
        <taxon>Paenibacillaceae</taxon>
        <taxon>Paenibacillus</taxon>
    </lineage>
</organism>
<keyword evidence="1" id="KW-0812">Transmembrane</keyword>
<feature type="transmembrane region" description="Helical" evidence="1">
    <location>
        <begin position="100"/>
        <end position="120"/>
    </location>
</feature>
<dbReference type="InterPro" id="IPR036034">
    <property type="entry name" value="PDZ_sf"/>
</dbReference>
<feature type="transmembrane region" description="Helical" evidence="1">
    <location>
        <begin position="132"/>
        <end position="151"/>
    </location>
</feature>
<dbReference type="InterPro" id="IPR001478">
    <property type="entry name" value="PDZ"/>
</dbReference>
<dbReference type="GO" id="GO:0004252">
    <property type="term" value="F:serine-type endopeptidase activity"/>
    <property type="evidence" value="ECO:0007669"/>
    <property type="project" value="InterPro"/>
</dbReference>
<dbReference type="GO" id="GO:0006508">
    <property type="term" value="P:proteolysis"/>
    <property type="evidence" value="ECO:0007669"/>
    <property type="project" value="InterPro"/>
</dbReference>
<evidence type="ECO:0000256" key="1">
    <source>
        <dbReference type="SAM" id="Phobius"/>
    </source>
</evidence>
<dbReference type="Proteomes" id="UP000323257">
    <property type="component" value="Unassembled WGS sequence"/>
</dbReference>
<dbReference type="Gene3D" id="3.30.230.10">
    <property type="match status" value="1"/>
</dbReference>
<evidence type="ECO:0000313" key="3">
    <source>
        <dbReference type="EMBL" id="TYP72457.1"/>
    </source>
</evidence>
<feature type="domain" description="PDZ" evidence="2">
    <location>
        <begin position="233"/>
        <end position="304"/>
    </location>
</feature>
<dbReference type="Gene3D" id="2.30.42.10">
    <property type="match status" value="1"/>
</dbReference>
<dbReference type="SMART" id="SM00228">
    <property type="entry name" value="PDZ"/>
    <property type="match status" value="1"/>
</dbReference>
<evidence type="ECO:0000313" key="4">
    <source>
        <dbReference type="Proteomes" id="UP000323257"/>
    </source>
</evidence>
<gene>
    <name evidence="3" type="ORF">BCM02_108111</name>
</gene>